<dbReference type="CDD" id="cd07039">
    <property type="entry name" value="TPP_PYR_POX"/>
    <property type="match status" value="1"/>
</dbReference>
<dbReference type="EMBL" id="CAJNBJ010000002">
    <property type="protein sequence ID" value="CAE6727310.1"/>
    <property type="molecule type" value="Genomic_DNA"/>
</dbReference>
<proteinExistence type="inferred from homology"/>
<name>A0ABM8R145_9BACT</name>
<dbReference type="Pfam" id="PF02775">
    <property type="entry name" value="TPP_enzyme_C"/>
    <property type="match status" value="1"/>
</dbReference>
<dbReference type="InterPro" id="IPR029035">
    <property type="entry name" value="DHS-like_NAD/FAD-binding_dom"/>
</dbReference>
<evidence type="ECO:0000256" key="3">
    <source>
        <dbReference type="RuleBase" id="RU362132"/>
    </source>
</evidence>
<evidence type="ECO:0000313" key="7">
    <source>
        <dbReference type="EMBL" id="CAE6727310.1"/>
    </source>
</evidence>
<dbReference type="RefSeq" id="WP_213041539.1">
    <property type="nucleotide sequence ID" value="NZ_CAJNBJ010000002.1"/>
</dbReference>
<dbReference type="SUPFAM" id="SSF52467">
    <property type="entry name" value="DHS-like NAD/FAD-binding domain"/>
    <property type="match status" value="1"/>
</dbReference>
<dbReference type="InterPro" id="IPR011766">
    <property type="entry name" value="TPP_enzyme_TPP-bd"/>
</dbReference>
<keyword evidence="2 3" id="KW-0786">Thiamine pyrophosphate</keyword>
<reference evidence="7 8" key="1">
    <citation type="submission" date="2021-02" db="EMBL/GenBank/DDBJ databases">
        <authorList>
            <person name="Han P."/>
        </authorList>
    </citation>
    <scope>NUCLEOTIDE SEQUENCE [LARGE SCALE GENOMIC DNA]</scope>
    <source>
        <strain evidence="7">Candidatus Nitrospira sp. ZN2</strain>
    </source>
</reference>
<dbReference type="PANTHER" id="PTHR42981">
    <property type="entry name" value="PYRUVATE DEHYDROGENASE [UBIQUINONE]"/>
    <property type="match status" value="1"/>
</dbReference>
<dbReference type="InterPro" id="IPR012001">
    <property type="entry name" value="Thiamin_PyroP_enz_TPP-bd_dom"/>
</dbReference>
<gene>
    <name evidence="7" type="primary">ydaP</name>
    <name evidence="7" type="ORF">NSPZN2_100169</name>
</gene>
<protein>
    <submittedName>
        <fullName evidence="7">Thiamine pyrophosphate-containing protein YdaP</fullName>
    </submittedName>
</protein>
<dbReference type="Pfam" id="PF00205">
    <property type="entry name" value="TPP_enzyme_M"/>
    <property type="match status" value="1"/>
</dbReference>
<sequence length="582" mass="62791">MTTVADLLIDRLLDWGVDTIFSLPGDGINGIYEALRTNRDRITLVLVRHEESAALAACGYAKFTRRLGVCLATSGPGGIHLLNGLYDAKCDGQPVLAITGHTFHDLIGTHYQQDVNLDKLFSDVAAYSERVMGPAHVRNVVDEAIKTAISRRTVAHLTIPKDVQDWSADGQLSKANVPGHSGDLYSDPLPLPSRALLEKAAAILNSGTKIAILAGRGCLGARDEIIQLADTLAAPIVKPLLGKGVVPDDHPLTTGGIGLLGTAPSQEALETCDTLIIAGSSFPYIEFYPKPGQARAVQIDLDTSRIGLRYPAEVGLVGQCWDVLRALLPLVRHKTDRTFLQKMQTRMAEWNALLEARGSRTDVPMKPQVAVRALNEFLADDAIICCDTGTVTTWVARHIAMKGTMQFSASGTLATMANGLPYSLGAGIAYPERQIVCIAGDGGFSMLMSELATLVKYALPVKIIVLKNNLLGMIKWEQLAFEGNPQYGVDLQPIDFAACARSCGATGFSVEDPAGLRDVYRQAFAHPGPVVVEAVIDPLEAPLPGKITMEQAWQFAKAVARGQEDRWDLMKSLLLNKIREVV</sequence>
<keyword evidence="8" id="KW-1185">Reference proteome</keyword>
<dbReference type="InterPro" id="IPR012000">
    <property type="entry name" value="Thiamin_PyroP_enz_cen_dom"/>
</dbReference>
<dbReference type="InterPro" id="IPR047211">
    <property type="entry name" value="POXB-like"/>
</dbReference>
<evidence type="ECO:0000259" key="5">
    <source>
        <dbReference type="Pfam" id="PF02775"/>
    </source>
</evidence>
<evidence type="ECO:0000259" key="6">
    <source>
        <dbReference type="Pfam" id="PF02776"/>
    </source>
</evidence>
<dbReference type="PANTHER" id="PTHR42981:SF2">
    <property type="entry name" value="PYRUVATE DEHYDROGENASE [UBIQUINONE]"/>
    <property type="match status" value="1"/>
</dbReference>
<dbReference type="InterPro" id="IPR029061">
    <property type="entry name" value="THDP-binding"/>
</dbReference>
<evidence type="ECO:0000256" key="2">
    <source>
        <dbReference type="ARBA" id="ARBA00023052"/>
    </source>
</evidence>
<dbReference type="CDD" id="cd02014">
    <property type="entry name" value="TPP_POX"/>
    <property type="match status" value="1"/>
</dbReference>
<feature type="domain" description="Thiamine pyrophosphate enzyme central" evidence="4">
    <location>
        <begin position="197"/>
        <end position="327"/>
    </location>
</feature>
<comment type="similarity">
    <text evidence="1 3">Belongs to the TPP enzyme family.</text>
</comment>
<dbReference type="SUPFAM" id="SSF52518">
    <property type="entry name" value="Thiamin diphosphate-binding fold (THDP-binding)"/>
    <property type="match status" value="2"/>
</dbReference>
<accession>A0ABM8R145</accession>
<feature type="domain" description="Thiamine pyrophosphate enzyme TPP-binding" evidence="5">
    <location>
        <begin position="387"/>
        <end position="533"/>
    </location>
</feature>
<dbReference type="InterPro" id="IPR000399">
    <property type="entry name" value="TPP-bd_CS"/>
</dbReference>
<dbReference type="InterPro" id="IPR047210">
    <property type="entry name" value="TPP_PYR_POXB-like"/>
</dbReference>
<evidence type="ECO:0000256" key="1">
    <source>
        <dbReference type="ARBA" id="ARBA00007812"/>
    </source>
</evidence>
<dbReference type="PROSITE" id="PS00187">
    <property type="entry name" value="TPP_ENZYMES"/>
    <property type="match status" value="1"/>
</dbReference>
<feature type="domain" description="Thiamine pyrophosphate enzyme N-terminal TPP-binding" evidence="6">
    <location>
        <begin position="3"/>
        <end position="115"/>
    </location>
</feature>
<dbReference type="Gene3D" id="3.40.50.970">
    <property type="match status" value="2"/>
</dbReference>
<dbReference type="Gene3D" id="3.40.50.1220">
    <property type="entry name" value="TPP-binding domain"/>
    <property type="match status" value="1"/>
</dbReference>
<organism evidence="7 8">
    <name type="scientific">Nitrospira defluvii</name>
    <dbReference type="NCBI Taxonomy" id="330214"/>
    <lineage>
        <taxon>Bacteria</taxon>
        <taxon>Pseudomonadati</taxon>
        <taxon>Nitrospirota</taxon>
        <taxon>Nitrospiria</taxon>
        <taxon>Nitrospirales</taxon>
        <taxon>Nitrospiraceae</taxon>
        <taxon>Nitrospira</taxon>
    </lineage>
</organism>
<evidence type="ECO:0000313" key="8">
    <source>
        <dbReference type="Proteomes" id="UP000675880"/>
    </source>
</evidence>
<dbReference type="Proteomes" id="UP000675880">
    <property type="component" value="Unassembled WGS sequence"/>
</dbReference>
<dbReference type="InterPro" id="IPR047212">
    <property type="entry name" value="TPP_POXB-like"/>
</dbReference>
<evidence type="ECO:0000259" key="4">
    <source>
        <dbReference type="Pfam" id="PF00205"/>
    </source>
</evidence>
<comment type="caution">
    <text evidence="7">The sequence shown here is derived from an EMBL/GenBank/DDBJ whole genome shotgun (WGS) entry which is preliminary data.</text>
</comment>
<dbReference type="Pfam" id="PF02776">
    <property type="entry name" value="TPP_enzyme_N"/>
    <property type="match status" value="1"/>
</dbReference>